<dbReference type="Proteomes" id="UP000664521">
    <property type="component" value="Unassembled WGS sequence"/>
</dbReference>
<dbReference type="SUPFAM" id="SSF47027">
    <property type="entry name" value="Acyl-CoA binding protein"/>
    <property type="match status" value="1"/>
</dbReference>
<reference evidence="5" key="1">
    <citation type="submission" date="2021-03" db="EMBL/GenBank/DDBJ databases">
        <authorList>
            <person name="Tagirdzhanova G."/>
        </authorList>
    </citation>
    <scope>NUCLEOTIDE SEQUENCE</scope>
</reference>
<feature type="region of interest" description="Disordered" evidence="2">
    <location>
        <begin position="121"/>
        <end position="209"/>
    </location>
</feature>
<name>A0A8H3IPG6_9LECA</name>
<evidence type="ECO:0000256" key="2">
    <source>
        <dbReference type="SAM" id="MobiDB-lite"/>
    </source>
</evidence>
<dbReference type="PANTHER" id="PTHR23310:SF133">
    <property type="entry name" value="COA BINDING PROTEIN, PUTATIVE (AFU_ORTHOLOGUE AFUA_1G12300)-RELATED"/>
    <property type="match status" value="1"/>
</dbReference>
<evidence type="ECO:0000259" key="4">
    <source>
        <dbReference type="PROSITE" id="PS51228"/>
    </source>
</evidence>
<keyword evidence="6" id="KW-1185">Reference proteome</keyword>
<keyword evidence="3" id="KW-0472">Membrane</keyword>
<keyword evidence="3" id="KW-0812">Transmembrane</keyword>
<keyword evidence="1" id="KW-0446">Lipid-binding</keyword>
<dbReference type="GO" id="GO:0000062">
    <property type="term" value="F:fatty-acyl-CoA binding"/>
    <property type="evidence" value="ECO:0007669"/>
    <property type="project" value="InterPro"/>
</dbReference>
<feature type="compositionally biased region" description="Polar residues" evidence="2">
    <location>
        <begin position="131"/>
        <end position="148"/>
    </location>
</feature>
<keyword evidence="3" id="KW-1133">Transmembrane helix</keyword>
<dbReference type="InterPro" id="IPR035984">
    <property type="entry name" value="Acyl-CoA-binding_sf"/>
</dbReference>
<accession>A0A8H3IPG6</accession>
<dbReference type="PROSITE" id="PS51228">
    <property type="entry name" value="ACB_2"/>
    <property type="match status" value="1"/>
</dbReference>
<dbReference type="OrthoDB" id="346910at2759"/>
<organism evidence="5 6">
    <name type="scientific">Heterodermia speciosa</name>
    <dbReference type="NCBI Taxonomy" id="116794"/>
    <lineage>
        <taxon>Eukaryota</taxon>
        <taxon>Fungi</taxon>
        <taxon>Dikarya</taxon>
        <taxon>Ascomycota</taxon>
        <taxon>Pezizomycotina</taxon>
        <taxon>Lecanoromycetes</taxon>
        <taxon>OSLEUM clade</taxon>
        <taxon>Lecanoromycetidae</taxon>
        <taxon>Caliciales</taxon>
        <taxon>Physciaceae</taxon>
        <taxon>Heterodermia</taxon>
    </lineage>
</organism>
<evidence type="ECO:0000256" key="3">
    <source>
        <dbReference type="SAM" id="Phobius"/>
    </source>
</evidence>
<feature type="compositionally biased region" description="Basic and acidic residues" evidence="2">
    <location>
        <begin position="52"/>
        <end position="69"/>
    </location>
</feature>
<dbReference type="PANTHER" id="PTHR23310">
    <property type="entry name" value="ACYL-COA-BINDING PROTEIN, ACBP"/>
    <property type="match status" value="1"/>
</dbReference>
<gene>
    <name evidence="5" type="ORF">HETSPECPRED_006381</name>
</gene>
<dbReference type="GO" id="GO:0006631">
    <property type="term" value="P:fatty acid metabolic process"/>
    <property type="evidence" value="ECO:0007669"/>
    <property type="project" value="TreeGrafter"/>
</dbReference>
<evidence type="ECO:0000313" key="5">
    <source>
        <dbReference type="EMBL" id="CAF9926648.1"/>
    </source>
</evidence>
<sequence>MSDSVDRVFVHALNTVKRIPRTGSARPPPAARLQLYGLYKQSMEGDVQGVMRRPEGNEPGEEAERDKWDAWSSNHSLSRTEAKRRYISTLIQTMHEYASTTPEARELVAELEFVWDQIKSNPASSSASSPGQQIGTSAASGHQLRSSYGGTGTGQSRRRETDTGALRILRPVSDADEDEIDEADEFEEARSGLTDDEGNEERVTRVRESKSRDLDVRNRKWRRRVEQALIKMTAEVAAIREQLEAKSMFEGRPKRRIWAWIVWVTWAATKHILIDTAALVFLYLWFKRKDDQRFEMGLKLLARATATRIQRTRLLRRLQFKANE</sequence>
<feature type="compositionally biased region" description="Low complexity" evidence="2">
    <location>
        <begin position="121"/>
        <end position="130"/>
    </location>
</feature>
<dbReference type="InterPro" id="IPR000582">
    <property type="entry name" value="Acyl-CoA-binding_protein"/>
</dbReference>
<comment type="caution">
    <text evidence="5">The sequence shown here is derived from an EMBL/GenBank/DDBJ whole genome shotgun (WGS) entry which is preliminary data.</text>
</comment>
<feature type="compositionally biased region" description="Basic and acidic residues" evidence="2">
    <location>
        <begin position="200"/>
        <end position="209"/>
    </location>
</feature>
<dbReference type="AlphaFoldDB" id="A0A8H3IPG6"/>
<feature type="domain" description="ACB" evidence="4">
    <location>
        <begin position="5"/>
        <end position="99"/>
    </location>
</feature>
<feature type="region of interest" description="Disordered" evidence="2">
    <location>
        <begin position="50"/>
        <end position="70"/>
    </location>
</feature>
<dbReference type="Gene3D" id="1.20.80.10">
    <property type="match status" value="1"/>
</dbReference>
<feature type="compositionally biased region" description="Acidic residues" evidence="2">
    <location>
        <begin position="174"/>
        <end position="187"/>
    </location>
</feature>
<proteinExistence type="predicted"/>
<feature type="transmembrane region" description="Helical" evidence="3">
    <location>
        <begin position="257"/>
        <end position="286"/>
    </location>
</feature>
<dbReference type="Pfam" id="PF00887">
    <property type="entry name" value="ACBP"/>
    <property type="match status" value="1"/>
</dbReference>
<evidence type="ECO:0000313" key="6">
    <source>
        <dbReference type="Proteomes" id="UP000664521"/>
    </source>
</evidence>
<dbReference type="InterPro" id="IPR014352">
    <property type="entry name" value="FERM/acyl-CoA-bd_prot_sf"/>
</dbReference>
<evidence type="ECO:0000256" key="1">
    <source>
        <dbReference type="ARBA" id="ARBA00023121"/>
    </source>
</evidence>
<protein>
    <recommendedName>
        <fullName evidence="4">ACB domain-containing protein</fullName>
    </recommendedName>
</protein>
<dbReference type="EMBL" id="CAJPDS010000042">
    <property type="protein sequence ID" value="CAF9926648.1"/>
    <property type="molecule type" value="Genomic_DNA"/>
</dbReference>